<keyword evidence="2" id="KW-1185">Reference proteome</keyword>
<evidence type="ECO:0000313" key="2">
    <source>
        <dbReference type="Proteomes" id="UP001283361"/>
    </source>
</evidence>
<dbReference type="Proteomes" id="UP001283361">
    <property type="component" value="Unassembled WGS sequence"/>
</dbReference>
<proteinExistence type="predicted"/>
<comment type="caution">
    <text evidence="1">The sequence shown here is derived from an EMBL/GenBank/DDBJ whole genome shotgun (WGS) entry which is preliminary data.</text>
</comment>
<dbReference type="AlphaFoldDB" id="A0AAE1CYV9"/>
<organism evidence="1 2">
    <name type="scientific">Elysia crispata</name>
    <name type="common">lettuce slug</name>
    <dbReference type="NCBI Taxonomy" id="231223"/>
    <lineage>
        <taxon>Eukaryota</taxon>
        <taxon>Metazoa</taxon>
        <taxon>Spiralia</taxon>
        <taxon>Lophotrochozoa</taxon>
        <taxon>Mollusca</taxon>
        <taxon>Gastropoda</taxon>
        <taxon>Heterobranchia</taxon>
        <taxon>Euthyneura</taxon>
        <taxon>Panpulmonata</taxon>
        <taxon>Sacoglossa</taxon>
        <taxon>Placobranchoidea</taxon>
        <taxon>Plakobranchidae</taxon>
        <taxon>Elysia</taxon>
    </lineage>
</organism>
<name>A0AAE1CYV9_9GAST</name>
<gene>
    <name evidence="1" type="ORF">RRG08_014683</name>
</gene>
<dbReference type="EMBL" id="JAWDGP010006162">
    <property type="protein sequence ID" value="KAK3746210.1"/>
    <property type="molecule type" value="Genomic_DNA"/>
</dbReference>
<protein>
    <submittedName>
        <fullName evidence="1">Uncharacterized protein</fullName>
    </submittedName>
</protein>
<accession>A0AAE1CYV9</accession>
<reference evidence="1" key="1">
    <citation type="journal article" date="2023" name="G3 (Bethesda)">
        <title>A reference genome for the long-term kleptoplast-retaining sea slug Elysia crispata morphotype clarki.</title>
        <authorList>
            <person name="Eastman K.E."/>
            <person name="Pendleton A.L."/>
            <person name="Shaikh M.A."/>
            <person name="Suttiyut T."/>
            <person name="Ogas R."/>
            <person name="Tomko P."/>
            <person name="Gavelis G."/>
            <person name="Widhalm J.R."/>
            <person name="Wisecaver J.H."/>
        </authorList>
    </citation>
    <scope>NUCLEOTIDE SEQUENCE</scope>
    <source>
        <strain evidence="1">ECLA1</strain>
    </source>
</reference>
<evidence type="ECO:0000313" key="1">
    <source>
        <dbReference type="EMBL" id="KAK3746210.1"/>
    </source>
</evidence>
<sequence length="129" mass="13970">MTNCPGSGLTVWLDKWRGSDTVQGVIWPPSFAVVNVDKPNTQGGSQSLTTACSGRDELICSTQMRLGLVKPSLCLTSRWNNAEKYAGLSPHTHTHTLGAQIERDKGGRRGVRTCGAQKIGWGRFGRGWG</sequence>